<protein>
    <submittedName>
        <fullName evidence="2">Uncharacterized protein</fullName>
    </submittedName>
</protein>
<proteinExistence type="predicted"/>
<dbReference type="EMBL" id="SRLO01001761">
    <property type="protein sequence ID" value="TNN35483.1"/>
    <property type="molecule type" value="Genomic_DNA"/>
</dbReference>
<reference evidence="2 3" key="1">
    <citation type="submission" date="2019-03" db="EMBL/GenBank/DDBJ databases">
        <title>First draft genome of Liparis tanakae, snailfish: a comprehensive survey of snailfish specific genes.</title>
        <authorList>
            <person name="Kim W."/>
            <person name="Song I."/>
            <person name="Jeong J.-H."/>
            <person name="Kim D."/>
            <person name="Kim S."/>
            <person name="Ryu S."/>
            <person name="Song J.Y."/>
            <person name="Lee S.K."/>
        </authorList>
    </citation>
    <scope>NUCLEOTIDE SEQUENCE [LARGE SCALE GENOMIC DNA]</scope>
    <source>
        <tissue evidence="2">Muscle</tissue>
    </source>
</reference>
<feature type="transmembrane region" description="Helical" evidence="1">
    <location>
        <begin position="26"/>
        <end position="50"/>
    </location>
</feature>
<keyword evidence="1" id="KW-1133">Transmembrane helix</keyword>
<evidence type="ECO:0000313" key="3">
    <source>
        <dbReference type="Proteomes" id="UP000314294"/>
    </source>
</evidence>
<dbReference type="AlphaFoldDB" id="A0A4Z2F3K9"/>
<evidence type="ECO:0000256" key="1">
    <source>
        <dbReference type="SAM" id="Phobius"/>
    </source>
</evidence>
<evidence type="ECO:0000313" key="2">
    <source>
        <dbReference type="EMBL" id="TNN35483.1"/>
    </source>
</evidence>
<sequence length="158" mass="18200">MGIWGSLYLSFCVGTLRFIISDTSCFCGLHLTAFFTALFLTALFLTALFLTALFLTAFFIFAFFLTAFFLTALSLLVWLHSRIEGFLLFGRKGWRVGLWPGRRLRLELHIMDLSVTYSGDMSRVSYTESTFKIRLRTKDQCYGTSWLDQPADIFSYSR</sequence>
<dbReference type="Proteomes" id="UP000314294">
    <property type="component" value="Unassembled WGS sequence"/>
</dbReference>
<name>A0A4Z2F3K9_9TELE</name>
<comment type="caution">
    <text evidence="2">The sequence shown here is derived from an EMBL/GenBank/DDBJ whole genome shotgun (WGS) entry which is preliminary data.</text>
</comment>
<keyword evidence="3" id="KW-1185">Reference proteome</keyword>
<accession>A0A4Z2F3K9</accession>
<keyword evidence="1" id="KW-0812">Transmembrane</keyword>
<feature type="transmembrane region" description="Helical" evidence="1">
    <location>
        <begin position="56"/>
        <end position="79"/>
    </location>
</feature>
<keyword evidence="1" id="KW-0472">Membrane</keyword>
<organism evidence="2 3">
    <name type="scientific">Liparis tanakae</name>
    <name type="common">Tanaka's snailfish</name>
    <dbReference type="NCBI Taxonomy" id="230148"/>
    <lineage>
        <taxon>Eukaryota</taxon>
        <taxon>Metazoa</taxon>
        <taxon>Chordata</taxon>
        <taxon>Craniata</taxon>
        <taxon>Vertebrata</taxon>
        <taxon>Euteleostomi</taxon>
        <taxon>Actinopterygii</taxon>
        <taxon>Neopterygii</taxon>
        <taxon>Teleostei</taxon>
        <taxon>Neoteleostei</taxon>
        <taxon>Acanthomorphata</taxon>
        <taxon>Eupercaria</taxon>
        <taxon>Perciformes</taxon>
        <taxon>Cottioidei</taxon>
        <taxon>Cottales</taxon>
        <taxon>Liparidae</taxon>
        <taxon>Liparis</taxon>
    </lineage>
</organism>
<gene>
    <name evidence="2" type="ORF">EYF80_054354</name>
</gene>